<evidence type="ECO:0000313" key="3">
    <source>
        <dbReference type="Proteomes" id="UP000284824"/>
    </source>
</evidence>
<protein>
    <recommendedName>
        <fullName evidence="1">DUF6292 domain-containing protein</fullName>
    </recommendedName>
</protein>
<keyword evidence="3" id="KW-1185">Reference proteome</keyword>
<evidence type="ECO:0000259" key="1">
    <source>
        <dbReference type="Pfam" id="PF19809"/>
    </source>
</evidence>
<reference evidence="2 3" key="1">
    <citation type="submission" date="2019-01" db="EMBL/GenBank/DDBJ databases">
        <title>Sequencing the genomes of 1000 actinobacteria strains.</title>
        <authorList>
            <person name="Klenk H.-P."/>
        </authorList>
    </citation>
    <scope>NUCLEOTIDE SEQUENCE [LARGE SCALE GENOMIC DNA]</scope>
    <source>
        <strain evidence="2 3">DSM 43925</strain>
    </source>
</reference>
<dbReference type="Pfam" id="PF19809">
    <property type="entry name" value="DUF6292"/>
    <property type="match status" value="1"/>
</dbReference>
<evidence type="ECO:0000313" key="2">
    <source>
        <dbReference type="EMBL" id="RVX45862.1"/>
    </source>
</evidence>
<feature type="domain" description="DUF6292" evidence="1">
    <location>
        <begin position="23"/>
        <end position="113"/>
    </location>
</feature>
<dbReference type="Proteomes" id="UP000284824">
    <property type="component" value="Unassembled WGS sequence"/>
</dbReference>
<gene>
    <name evidence="2" type="ORF">EDD27_8687</name>
</gene>
<dbReference type="RefSeq" id="WP_127937603.1">
    <property type="nucleotide sequence ID" value="NZ_SAUN01000001.1"/>
</dbReference>
<organism evidence="2 3">
    <name type="scientific">Nonomuraea polychroma</name>
    <dbReference type="NCBI Taxonomy" id="46176"/>
    <lineage>
        <taxon>Bacteria</taxon>
        <taxon>Bacillati</taxon>
        <taxon>Actinomycetota</taxon>
        <taxon>Actinomycetes</taxon>
        <taxon>Streptosporangiales</taxon>
        <taxon>Streptosporangiaceae</taxon>
        <taxon>Nonomuraea</taxon>
    </lineage>
</organism>
<dbReference type="OrthoDB" id="4190452at2"/>
<sequence>MGSDVVTSGGIWRVDWQELHVGYLHDVYLALVRREIQPSTHWITEFIPRSATIVLEEPGLAEDSVLALAWDEETGWRFGMFAQGDAHCPTLLRQQRYICGDVLPDPAEVGDTVLAVVGELRRPRRWWQARGSERRWGWPYPPSYRSYRDVRDGFDDRLRAHLPPDDPTRAPAA</sequence>
<name>A0A438MIY7_9ACTN</name>
<dbReference type="AlphaFoldDB" id="A0A438MIY7"/>
<comment type="caution">
    <text evidence="2">The sequence shown here is derived from an EMBL/GenBank/DDBJ whole genome shotgun (WGS) entry which is preliminary data.</text>
</comment>
<dbReference type="EMBL" id="SAUN01000001">
    <property type="protein sequence ID" value="RVX45862.1"/>
    <property type="molecule type" value="Genomic_DNA"/>
</dbReference>
<accession>A0A438MIY7</accession>
<proteinExistence type="predicted"/>
<dbReference type="InterPro" id="IPR046259">
    <property type="entry name" value="DUF6292"/>
</dbReference>